<feature type="transmembrane region" description="Helical" evidence="8">
    <location>
        <begin position="242"/>
        <end position="260"/>
    </location>
</feature>
<evidence type="ECO:0000256" key="6">
    <source>
        <dbReference type="ARBA" id="ARBA00023136"/>
    </source>
</evidence>
<evidence type="ECO:0000256" key="8">
    <source>
        <dbReference type="SAM" id="Phobius"/>
    </source>
</evidence>
<feature type="transmembrane region" description="Helical" evidence="8">
    <location>
        <begin position="96"/>
        <end position="113"/>
    </location>
</feature>
<gene>
    <name evidence="9" type="ORF">DFO65_10942</name>
</gene>
<dbReference type="Pfam" id="PF03253">
    <property type="entry name" value="UT"/>
    <property type="match status" value="1"/>
</dbReference>
<keyword evidence="5 8" id="KW-1133">Transmembrane helix</keyword>
<dbReference type="InterPro" id="IPR029020">
    <property type="entry name" value="Ammonium/urea_transptr"/>
</dbReference>
<feature type="transmembrane region" description="Helical" evidence="8">
    <location>
        <begin position="317"/>
        <end position="338"/>
    </location>
</feature>
<accession>A0A366IFY4</accession>
<evidence type="ECO:0000256" key="5">
    <source>
        <dbReference type="ARBA" id="ARBA00022989"/>
    </source>
</evidence>
<evidence type="ECO:0000313" key="10">
    <source>
        <dbReference type="Proteomes" id="UP000253509"/>
    </source>
</evidence>
<organism evidence="9 10">
    <name type="scientific">Brevibacterium celere</name>
    <dbReference type="NCBI Taxonomy" id="225845"/>
    <lineage>
        <taxon>Bacteria</taxon>
        <taxon>Bacillati</taxon>
        <taxon>Actinomycetota</taxon>
        <taxon>Actinomycetes</taxon>
        <taxon>Micrococcales</taxon>
        <taxon>Brevibacteriaceae</taxon>
        <taxon>Brevibacterium</taxon>
    </lineage>
</organism>
<evidence type="ECO:0000256" key="3">
    <source>
        <dbReference type="ARBA" id="ARBA00022475"/>
    </source>
</evidence>
<feature type="transmembrane region" description="Helical" evidence="8">
    <location>
        <begin position="65"/>
        <end position="84"/>
    </location>
</feature>
<protein>
    <submittedName>
        <fullName evidence="9">Solute carrier family 14 (Urea transporter)</fullName>
    </submittedName>
</protein>
<evidence type="ECO:0000256" key="7">
    <source>
        <dbReference type="SAM" id="MobiDB-lite"/>
    </source>
</evidence>
<keyword evidence="3" id="KW-1003">Cell membrane</keyword>
<dbReference type="Gene3D" id="1.10.3430.10">
    <property type="entry name" value="Ammonium transporter AmtB like domains"/>
    <property type="match status" value="1"/>
</dbReference>
<dbReference type="InterPro" id="IPR004937">
    <property type="entry name" value="Urea_transporter"/>
</dbReference>
<dbReference type="GO" id="GO:0015204">
    <property type="term" value="F:urea transmembrane transporter activity"/>
    <property type="evidence" value="ECO:0007669"/>
    <property type="project" value="InterPro"/>
</dbReference>
<reference evidence="9 10" key="1">
    <citation type="submission" date="2018-06" db="EMBL/GenBank/DDBJ databases">
        <title>Freshwater and sediment microbial communities from various areas in North America, analyzing microbe dynamics in response to fracking.</title>
        <authorList>
            <person name="Lamendella R."/>
        </authorList>
    </citation>
    <scope>NUCLEOTIDE SEQUENCE [LARGE SCALE GENOMIC DNA]</scope>
    <source>
        <strain evidence="9 10">3b_TX</strain>
    </source>
</reference>
<feature type="region of interest" description="Disordered" evidence="7">
    <location>
        <begin position="357"/>
        <end position="376"/>
    </location>
</feature>
<comment type="caution">
    <text evidence="9">The sequence shown here is derived from an EMBL/GenBank/DDBJ whole genome shotgun (WGS) entry which is preliminary data.</text>
</comment>
<feature type="transmembrane region" description="Helical" evidence="8">
    <location>
        <begin position="215"/>
        <end position="235"/>
    </location>
</feature>
<comment type="subcellular location">
    <subcellularLocation>
        <location evidence="1">Cell membrane</location>
        <topology evidence="1">Multi-pass membrane protein</topology>
    </subcellularLocation>
</comment>
<name>A0A366IFY4_9MICO</name>
<evidence type="ECO:0000256" key="1">
    <source>
        <dbReference type="ARBA" id="ARBA00004651"/>
    </source>
</evidence>
<dbReference type="Proteomes" id="UP000253509">
    <property type="component" value="Unassembled WGS sequence"/>
</dbReference>
<evidence type="ECO:0000256" key="4">
    <source>
        <dbReference type="ARBA" id="ARBA00022692"/>
    </source>
</evidence>
<keyword evidence="6 8" id="KW-0472">Membrane</keyword>
<dbReference type="PANTHER" id="PTHR10464:SF4">
    <property type="entry name" value="UREA TRANSPORTER"/>
    <property type="match status" value="1"/>
</dbReference>
<comment type="similarity">
    <text evidence="2">Belongs to the urea transporter family.</text>
</comment>
<sequence>MEVIRRPAAFGAYSGTFEATAAIDRRSAVLGSIDSALRGIGQVILINNPVTGIIFVLGICLHWPWAAVLTLSCALVSTLVATALRYDHESIRNGLYSFNGTLFGVLGAVFLLGEWAIHAVVISLFAAALSVPVMKITVEILVVKLEVPALTLTFALLGSLTLLLLPATANGRANLALLQPVTRSQAPTDPGLREQLTGTPVGLVEGLFHATFRGIGQVVLMDSVLVGVFIVLGIAAASRIGAVMAVLGSLAGALAGVGIGADGYSIYHGLWGYNGAVVAVGLFGVILEARRTTFVASVVAAAVSGLLYGALSQLMAPWGIVPLSFPLVLAILGTVFALKGLPDAIVPLGEHSTAETRLRRGRGGGAGRGAVEPTAR</sequence>
<feature type="transmembrane region" description="Helical" evidence="8">
    <location>
        <begin position="266"/>
        <end position="287"/>
    </location>
</feature>
<feature type="transmembrane region" description="Helical" evidence="8">
    <location>
        <begin position="119"/>
        <end position="142"/>
    </location>
</feature>
<keyword evidence="10" id="KW-1185">Reference proteome</keyword>
<feature type="transmembrane region" description="Helical" evidence="8">
    <location>
        <begin position="149"/>
        <end position="169"/>
    </location>
</feature>
<dbReference type="AlphaFoldDB" id="A0A366IFY4"/>
<proteinExistence type="inferred from homology"/>
<evidence type="ECO:0000313" key="9">
    <source>
        <dbReference type="EMBL" id="RBP70271.1"/>
    </source>
</evidence>
<dbReference type="PANTHER" id="PTHR10464">
    <property type="entry name" value="UREA TRANSPORTER"/>
    <property type="match status" value="1"/>
</dbReference>
<dbReference type="EMBL" id="QNSB01000009">
    <property type="protein sequence ID" value="RBP70271.1"/>
    <property type="molecule type" value="Genomic_DNA"/>
</dbReference>
<evidence type="ECO:0000256" key="2">
    <source>
        <dbReference type="ARBA" id="ARBA00005914"/>
    </source>
</evidence>
<dbReference type="GO" id="GO:0005886">
    <property type="term" value="C:plasma membrane"/>
    <property type="evidence" value="ECO:0007669"/>
    <property type="project" value="UniProtKB-SubCell"/>
</dbReference>
<feature type="transmembrane region" description="Helical" evidence="8">
    <location>
        <begin position="294"/>
        <end position="311"/>
    </location>
</feature>
<keyword evidence="4 8" id="KW-0812">Transmembrane</keyword>
<feature type="transmembrane region" description="Helical" evidence="8">
    <location>
        <begin position="35"/>
        <end position="59"/>
    </location>
</feature>